<name>A0A1V8M8A8_9GAMM</name>
<dbReference type="OrthoDB" id="9784009at2"/>
<protein>
    <submittedName>
        <fullName evidence="1">Uncharacterized protein</fullName>
    </submittedName>
</protein>
<dbReference type="EMBL" id="LPUF01000001">
    <property type="protein sequence ID" value="OQK17820.1"/>
    <property type="molecule type" value="Genomic_DNA"/>
</dbReference>
<keyword evidence="2" id="KW-1185">Reference proteome</keyword>
<dbReference type="RefSeq" id="WP_080522429.1">
    <property type="nucleotide sequence ID" value="NZ_LPUF01000001.1"/>
</dbReference>
<dbReference type="AlphaFoldDB" id="A0A1V8M8A8"/>
<accession>A0A1V8M8A8</accession>
<gene>
    <name evidence="1" type="ORF">AU255_08140</name>
</gene>
<sequence>MKTIILILTASMLAVIPFVGFAAVSSDLEVAAIVDIAPTEPDPEELKIMAPPASQQTSRLLGYVELTPGGPFPPGYYGFNQCISQIAFADTNSDQYFEAVLQLSFNPGQNCPDKICFVLDYDKLPAMSSGWTFNVGDDSTNNGWGGASPGLSSSQAELQILNQELSAYSIAFGPGQVDLLANESLRLSQGSFKICVGDNSAEWGNPAGSLTTYPNSQSLFQLPDDAPVSSRPAGNGNYDIFAGFNRVISGPGGRLGAGLARVMITGY</sequence>
<evidence type="ECO:0000313" key="2">
    <source>
        <dbReference type="Proteomes" id="UP000191980"/>
    </source>
</evidence>
<comment type="caution">
    <text evidence="1">The sequence shown here is derived from an EMBL/GenBank/DDBJ whole genome shotgun (WGS) entry which is preliminary data.</text>
</comment>
<organism evidence="1 2">
    <name type="scientific">Methyloprofundus sedimenti</name>
    <dbReference type="NCBI Taxonomy" id="1420851"/>
    <lineage>
        <taxon>Bacteria</taxon>
        <taxon>Pseudomonadati</taxon>
        <taxon>Pseudomonadota</taxon>
        <taxon>Gammaproteobacteria</taxon>
        <taxon>Methylococcales</taxon>
        <taxon>Methylococcaceae</taxon>
        <taxon>Methyloprofundus</taxon>
    </lineage>
</organism>
<proteinExistence type="predicted"/>
<evidence type="ECO:0000313" key="1">
    <source>
        <dbReference type="EMBL" id="OQK17820.1"/>
    </source>
</evidence>
<reference evidence="1 2" key="1">
    <citation type="submission" date="2015-12" db="EMBL/GenBank/DDBJ databases">
        <authorList>
            <person name="Shamseldin A."/>
            <person name="Moawad H."/>
            <person name="Abd El-Rahim W.M."/>
            <person name="Sadowsky M.J."/>
        </authorList>
    </citation>
    <scope>NUCLEOTIDE SEQUENCE [LARGE SCALE GENOMIC DNA]</scope>
    <source>
        <strain evidence="1 2">WF1</strain>
    </source>
</reference>
<dbReference type="Proteomes" id="UP000191980">
    <property type="component" value="Unassembled WGS sequence"/>
</dbReference>